<dbReference type="OrthoDB" id="71454at2"/>
<dbReference type="RefSeq" id="WP_126353206.1">
    <property type="nucleotide sequence ID" value="NZ_CP086380.1"/>
</dbReference>
<name>A0A3S0I585_9DEIO</name>
<evidence type="ECO:0000313" key="1">
    <source>
        <dbReference type="EMBL" id="RTR25165.1"/>
    </source>
</evidence>
<dbReference type="EMBL" id="RXPE01000037">
    <property type="protein sequence ID" value="RTR25165.1"/>
    <property type="molecule type" value="Genomic_DNA"/>
</dbReference>
<dbReference type="Gene3D" id="1.10.3450.10">
    <property type="entry name" value="TTHA0068-like"/>
    <property type="match status" value="1"/>
</dbReference>
<proteinExistence type="predicted"/>
<keyword evidence="2" id="KW-1185">Reference proteome</keyword>
<organism evidence="1 2">
    <name type="scientific">Deinococcus radiophilus</name>
    <dbReference type="NCBI Taxonomy" id="32062"/>
    <lineage>
        <taxon>Bacteria</taxon>
        <taxon>Thermotogati</taxon>
        <taxon>Deinococcota</taxon>
        <taxon>Deinococci</taxon>
        <taxon>Deinococcales</taxon>
        <taxon>Deinococcaceae</taxon>
        <taxon>Deinococcus</taxon>
    </lineage>
</organism>
<comment type="caution">
    <text evidence="1">The sequence shown here is derived from an EMBL/GenBank/DDBJ whole genome shotgun (WGS) entry which is preliminary data.</text>
</comment>
<dbReference type="Proteomes" id="UP000277766">
    <property type="component" value="Unassembled WGS sequence"/>
</dbReference>
<protein>
    <submittedName>
        <fullName evidence="1">DUF309 domain-containing protein</fullName>
    </submittedName>
</protein>
<evidence type="ECO:0000313" key="2">
    <source>
        <dbReference type="Proteomes" id="UP000277766"/>
    </source>
</evidence>
<accession>A0A3S0I585</accession>
<dbReference type="AlphaFoldDB" id="A0A3S0I585"/>
<reference evidence="1 2" key="1">
    <citation type="submission" date="2018-12" db="EMBL/GenBank/DDBJ databases">
        <title>Deinococcus radiophilus ATCC 27603 genome sequencing and assembly.</title>
        <authorList>
            <person name="Maclea K.S."/>
            <person name="Maynard C.R."/>
        </authorList>
    </citation>
    <scope>NUCLEOTIDE SEQUENCE [LARGE SCALE GENOMIC DNA]</scope>
    <source>
        <strain evidence="1 2">ATCC 27603</strain>
    </source>
</reference>
<sequence length="120" mass="13403">MTHSGADFPEAWLAGARRFDAGEWWQAHEAWEEEWLQAEGQRRAALQALILLAAALHKRWRQGRPTRNNFVKAQAYLRELPAGAYGLDWMALERAVDVALDGDVAPTALSLPLLGQGQLN</sequence>
<gene>
    <name evidence="1" type="ORF">EJ104_12210</name>
</gene>
<dbReference type="InterPro" id="IPR023203">
    <property type="entry name" value="TTHA0068_sf"/>
</dbReference>
<dbReference type="Pfam" id="PF03745">
    <property type="entry name" value="DUF309"/>
    <property type="match status" value="1"/>
</dbReference>
<dbReference type="InterPro" id="IPR005500">
    <property type="entry name" value="DUF309"/>
</dbReference>
<dbReference type="SUPFAM" id="SSF140663">
    <property type="entry name" value="TTHA0068-like"/>
    <property type="match status" value="1"/>
</dbReference>